<dbReference type="PANTHER" id="PTHR47547">
    <property type="match status" value="1"/>
</dbReference>
<keyword evidence="1" id="KW-0812">Transmembrane</keyword>
<accession>A0A380P217</accession>
<keyword evidence="1" id="KW-0472">Membrane</keyword>
<sequence length="96" mass="10820">MDTQLFSNGQLSLTGYVAVGFFILVFTLLNYWSVDLLTRFTSFISIFKIGIPALVIVMFTLSAFHPGNYGHSIHEFMPYGTAPILPQQRLPELSFI</sequence>
<feature type="transmembrane region" description="Helical" evidence="1">
    <location>
        <begin position="12"/>
        <end position="34"/>
    </location>
</feature>
<reference evidence="2 3" key="1">
    <citation type="submission" date="2018-06" db="EMBL/GenBank/DDBJ databases">
        <authorList>
            <consortium name="Pathogen Informatics"/>
            <person name="Doyle S."/>
        </authorList>
    </citation>
    <scope>NUCLEOTIDE SEQUENCE [LARGE SCALE GENOMIC DNA]</scope>
    <source>
        <strain evidence="2 3">NCTC13645</strain>
    </source>
</reference>
<protein>
    <submittedName>
        <fullName evidence="2">Uncharacterized protein</fullName>
    </submittedName>
</protein>
<dbReference type="EMBL" id="UHIV01000004">
    <property type="protein sequence ID" value="SUP59185.1"/>
    <property type="molecule type" value="Genomic_DNA"/>
</dbReference>
<name>A0A380P217_WEIVI</name>
<dbReference type="AlphaFoldDB" id="A0A380P217"/>
<dbReference type="InterPro" id="IPR052962">
    <property type="entry name" value="AA_Transporter_AGT"/>
</dbReference>
<dbReference type="Gene3D" id="1.20.1740.10">
    <property type="entry name" value="Amino acid/polyamine transporter I"/>
    <property type="match status" value="1"/>
</dbReference>
<evidence type="ECO:0000313" key="3">
    <source>
        <dbReference type="Proteomes" id="UP000254621"/>
    </source>
</evidence>
<evidence type="ECO:0000256" key="1">
    <source>
        <dbReference type="SAM" id="Phobius"/>
    </source>
</evidence>
<feature type="transmembrane region" description="Helical" evidence="1">
    <location>
        <begin position="40"/>
        <end position="64"/>
    </location>
</feature>
<evidence type="ECO:0000313" key="2">
    <source>
        <dbReference type="EMBL" id="SUP59185.1"/>
    </source>
</evidence>
<organism evidence="2 3">
    <name type="scientific">Weissella viridescens</name>
    <name type="common">Lactobacillus viridescens</name>
    <dbReference type="NCBI Taxonomy" id="1629"/>
    <lineage>
        <taxon>Bacteria</taxon>
        <taxon>Bacillati</taxon>
        <taxon>Bacillota</taxon>
        <taxon>Bacilli</taxon>
        <taxon>Lactobacillales</taxon>
        <taxon>Lactobacillaceae</taxon>
        <taxon>Weissella</taxon>
    </lineage>
</organism>
<dbReference type="Proteomes" id="UP000254621">
    <property type="component" value="Unassembled WGS sequence"/>
</dbReference>
<dbReference type="PANTHER" id="PTHR47547:SF1">
    <property type="entry name" value="ASPARTATE-PROTON SYMPORTER"/>
    <property type="match status" value="1"/>
</dbReference>
<keyword evidence="1" id="KW-1133">Transmembrane helix</keyword>
<gene>
    <name evidence="2" type="ORF">NCTC13645_01438</name>
</gene>
<proteinExistence type="predicted"/>